<dbReference type="GeneID" id="37029921"/>
<dbReference type="EMBL" id="KZ819663">
    <property type="protein sequence ID" value="PWN29853.1"/>
    <property type="molecule type" value="Genomic_DNA"/>
</dbReference>
<evidence type="ECO:0000313" key="6">
    <source>
        <dbReference type="Proteomes" id="UP000245884"/>
    </source>
</evidence>
<dbReference type="Pfam" id="PF00085">
    <property type="entry name" value="Thioredoxin"/>
    <property type="match status" value="1"/>
</dbReference>
<evidence type="ECO:0000313" key="5">
    <source>
        <dbReference type="EMBL" id="PWN29853.1"/>
    </source>
</evidence>
<dbReference type="OrthoDB" id="72053at2759"/>
<feature type="signal peptide" evidence="3">
    <location>
        <begin position="1"/>
        <end position="26"/>
    </location>
</feature>
<dbReference type="PANTHER" id="PTHR45672:SF3">
    <property type="entry name" value="THIOREDOXIN DOMAIN-CONTAINING PROTEIN 5"/>
    <property type="match status" value="1"/>
</dbReference>
<dbReference type="SUPFAM" id="SSF52833">
    <property type="entry name" value="Thioredoxin-like"/>
    <property type="match status" value="1"/>
</dbReference>
<dbReference type="PANTHER" id="PTHR45672">
    <property type="entry name" value="PROTEIN DISULFIDE-ISOMERASE C17H9.14C-RELATED"/>
    <property type="match status" value="1"/>
</dbReference>
<feature type="chain" id="PRO_5016464097" evidence="3">
    <location>
        <begin position="27"/>
        <end position="155"/>
    </location>
</feature>
<keyword evidence="6" id="KW-1185">Reference proteome</keyword>
<dbReference type="AlphaFoldDB" id="A0A316V106"/>
<sequence>MKTSFSSAVVALLIAIVSSLVSTALSAPVSDINNPSLKGLTSTTFDSSVAKGMWFVEFFSPWCHHCKAFAPTYADLAEIQEPLEQTSDFYIRRVNCVEQGDLCDAQKVRGYPSLFLYQDGQKVDEYRGNRSFEDLMSFTTAKASDYRKAKAGVAA</sequence>
<dbReference type="GO" id="GO:0006457">
    <property type="term" value="P:protein folding"/>
    <property type="evidence" value="ECO:0007669"/>
    <property type="project" value="TreeGrafter"/>
</dbReference>
<evidence type="ECO:0000256" key="1">
    <source>
        <dbReference type="ARBA" id="ARBA00006347"/>
    </source>
</evidence>
<dbReference type="PROSITE" id="PS51352">
    <property type="entry name" value="THIOREDOXIN_2"/>
    <property type="match status" value="1"/>
</dbReference>
<accession>A0A316V106</accession>
<gene>
    <name evidence="5" type="ORF">BDZ90DRAFT_258755</name>
</gene>
<feature type="domain" description="Thioredoxin" evidence="4">
    <location>
        <begin position="23"/>
        <end position="144"/>
    </location>
</feature>
<dbReference type="GO" id="GO:0003756">
    <property type="term" value="F:protein disulfide isomerase activity"/>
    <property type="evidence" value="ECO:0007669"/>
    <property type="project" value="TreeGrafter"/>
</dbReference>
<name>A0A316V106_9BASI</name>
<protein>
    <submittedName>
        <fullName evidence="5">Thioredoxin-like protein</fullName>
    </submittedName>
</protein>
<dbReference type="Gene3D" id="3.40.30.10">
    <property type="entry name" value="Glutaredoxin"/>
    <property type="match status" value="1"/>
</dbReference>
<dbReference type="RefSeq" id="XP_025364465.1">
    <property type="nucleotide sequence ID" value="XM_025508098.1"/>
</dbReference>
<evidence type="ECO:0000256" key="3">
    <source>
        <dbReference type="SAM" id="SignalP"/>
    </source>
</evidence>
<keyword evidence="2 3" id="KW-0732">Signal</keyword>
<dbReference type="InterPro" id="IPR013766">
    <property type="entry name" value="Thioredoxin_domain"/>
</dbReference>
<evidence type="ECO:0000256" key="2">
    <source>
        <dbReference type="ARBA" id="ARBA00022729"/>
    </source>
</evidence>
<dbReference type="Proteomes" id="UP000245884">
    <property type="component" value="Unassembled WGS sequence"/>
</dbReference>
<evidence type="ECO:0000259" key="4">
    <source>
        <dbReference type="PROSITE" id="PS51352"/>
    </source>
</evidence>
<dbReference type="STRING" id="1569628.A0A316V106"/>
<reference evidence="5 6" key="1">
    <citation type="journal article" date="2018" name="Mol. Biol. Evol.">
        <title>Broad Genomic Sampling Reveals a Smut Pathogenic Ancestry of the Fungal Clade Ustilaginomycotina.</title>
        <authorList>
            <person name="Kijpornyongpan T."/>
            <person name="Mondo S.J."/>
            <person name="Barry K."/>
            <person name="Sandor L."/>
            <person name="Lee J."/>
            <person name="Lipzen A."/>
            <person name="Pangilinan J."/>
            <person name="LaButti K."/>
            <person name="Hainaut M."/>
            <person name="Henrissat B."/>
            <person name="Grigoriev I.V."/>
            <person name="Spatafora J.W."/>
            <person name="Aime M.C."/>
        </authorList>
    </citation>
    <scope>NUCLEOTIDE SEQUENCE [LARGE SCALE GENOMIC DNA]</scope>
    <source>
        <strain evidence="5 6">MCA 5214</strain>
    </source>
</reference>
<dbReference type="GO" id="GO:0005783">
    <property type="term" value="C:endoplasmic reticulum"/>
    <property type="evidence" value="ECO:0007669"/>
    <property type="project" value="TreeGrafter"/>
</dbReference>
<organism evidence="5 6">
    <name type="scientific">Jaminaea rosea</name>
    <dbReference type="NCBI Taxonomy" id="1569628"/>
    <lineage>
        <taxon>Eukaryota</taxon>
        <taxon>Fungi</taxon>
        <taxon>Dikarya</taxon>
        <taxon>Basidiomycota</taxon>
        <taxon>Ustilaginomycotina</taxon>
        <taxon>Exobasidiomycetes</taxon>
        <taxon>Microstromatales</taxon>
        <taxon>Microstromatales incertae sedis</taxon>
        <taxon>Jaminaea</taxon>
    </lineage>
</organism>
<proteinExistence type="inferred from homology"/>
<comment type="similarity">
    <text evidence="1">Belongs to the protein disulfide isomerase family.</text>
</comment>
<dbReference type="InterPro" id="IPR036249">
    <property type="entry name" value="Thioredoxin-like_sf"/>
</dbReference>
<dbReference type="InterPro" id="IPR051063">
    <property type="entry name" value="PDI"/>
</dbReference>